<dbReference type="AlphaFoldDB" id="A0A7T0C0E1"/>
<dbReference type="Pfam" id="PF09992">
    <property type="entry name" value="NAGPA"/>
    <property type="match status" value="1"/>
</dbReference>
<name>A0A7T0C0E1_9BACT</name>
<evidence type="ECO:0000259" key="1">
    <source>
        <dbReference type="Pfam" id="PF09992"/>
    </source>
</evidence>
<sequence>MRKTLKYEIKRFGVYSIQLLVFLLILATLGESVLAEINSSSKAGEWQRLEPGLDWGVFVGSQSSTLGDSKIRILRIDPEFFDFHLINASAQADGKNLSAKDWARKHHLTATINASMYQANLKTSVSLMRTGEHVNSNWLSKDRSVFAFDPVGDSLPKAQIIDRDCQNLGALREQYGTLIQSIRMVSCKGKNVWKPQDKVWSATAIGTDKQGRTLFIHVQTPFSMYDFINMLLELPIDLERAMYTEGGPQAQLYVNSSGRDMEWLGKYVIGGGGVGENQFGWPIPNVVGITPIKKTTQ</sequence>
<dbReference type="EMBL" id="CP048620">
    <property type="protein sequence ID" value="QPJ64225.1"/>
    <property type="molecule type" value="Genomic_DNA"/>
</dbReference>
<dbReference type="GO" id="GO:0016798">
    <property type="term" value="F:hydrolase activity, acting on glycosyl bonds"/>
    <property type="evidence" value="ECO:0007669"/>
    <property type="project" value="UniProtKB-KW"/>
</dbReference>
<dbReference type="KEGG" id="nva:G3M78_01935"/>
<accession>A0A7T0C0E1</accession>
<keyword evidence="2" id="KW-0378">Hydrolase</keyword>
<gene>
    <name evidence="2" type="ORF">G3M78_01935</name>
</gene>
<dbReference type="Proteomes" id="UP000594464">
    <property type="component" value="Chromosome"/>
</dbReference>
<protein>
    <submittedName>
        <fullName evidence="2">Phosphodiester glycosidase family protein</fullName>
    </submittedName>
</protein>
<evidence type="ECO:0000313" key="2">
    <source>
        <dbReference type="EMBL" id="QPJ64225.1"/>
    </source>
</evidence>
<feature type="domain" description="Phosphodiester glycosidase" evidence="1">
    <location>
        <begin position="108"/>
        <end position="289"/>
    </location>
</feature>
<dbReference type="InterPro" id="IPR018711">
    <property type="entry name" value="NAGPA"/>
</dbReference>
<keyword evidence="2" id="KW-0326">Glycosidase</keyword>
<evidence type="ECO:0000313" key="3">
    <source>
        <dbReference type="Proteomes" id="UP000594464"/>
    </source>
</evidence>
<organism evidence="2 3">
    <name type="scientific">Candidatus Nitrohelix vancouverensis</name>
    <dbReference type="NCBI Taxonomy" id="2705534"/>
    <lineage>
        <taxon>Bacteria</taxon>
        <taxon>Pseudomonadati</taxon>
        <taxon>Nitrospinota/Tectimicrobiota group</taxon>
        <taxon>Nitrospinota</taxon>
        <taxon>Nitrospinia</taxon>
        <taxon>Nitrospinales</taxon>
        <taxon>Nitrospinaceae</taxon>
        <taxon>Candidatus Nitrohelix</taxon>
    </lineage>
</organism>
<reference evidence="3" key="1">
    <citation type="submission" date="2020-02" db="EMBL/GenBank/DDBJ databases">
        <title>Genomic and physiological characterization of two novel Nitrospinaceae genera.</title>
        <authorList>
            <person name="Mueller A.J."/>
            <person name="Jung M.-Y."/>
            <person name="Strachan C.R."/>
            <person name="Herbold C.W."/>
            <person name="Kirkegaard R.H."/>
            <person name="Daims H."/>
        </authorList>
    </citation>
    <scope>NUCLEOTIDE SEQUENCE [LARGE SCALE GENOMIC DNA]</scope>
</reference>
<proteinExistence type="predicted"/>